<feature type="domain" description="HTH araC/xylS-type" evidence="4">
    <location>
        <begin position="69"/>
        <end position="170"/>
    </location>
</feature>
<dbReference type="PROSITE" id="PS01124">
    <property type="entry name" value="HTH_ARAC_FAMILY_2"/>
    <property type="match status" value="1"/>
</dbReference>
<dbReference type="InterPro" id="IPR020449">
    <property type="entry name" value="Tscrpt_reg_AraC-type_HTH"/>
</dbReference>
<keyword evidence="3" id="KW-0804">Transcription</keyword>
<accession>A0A7G9SGQ8</accession>
<keyword evidence="2" id="KW-0238">DNA-binding</keyword>
<evidence type="ECO:0000313" key="6">
    <source>
        <dbReference type="Proteomes" id="UP000515971"/>
    </source>
</evidence>
<evidence type="ECO:0000256" key="1">
    <source>
        <dbReference type="ARBA" id="ARBA00023015"/>
    </source>
</evidence>
<dbReference type="GO" id="GO:0043565">
    <property type="term" value="F:sequence-specific DNA binding"/>
    <property type="evidence" value="ECO:0007669"/>
    <property type="project" value="InterPro"/>
</dbReference>
<gene>
    <name evidence="5" type="ORF">H9L13_10385</name>
</gene>
<dbReference type="InterPro" id="IPR018060">
    <property type="entry name" value="HTH_AraC"/>
</dbReference>
<organism evidence="5 6">
    <name type="scientific">Sphingomonas lutea</name>
    <dbReference type="NCBI Taxonomy" id="1045317"/>
    <lineage>
        <taxon>Bacteria</taxon>
        <taxon>Pseudomonadati</taxon>
        <taxon>Pseudomonadota</taxon>
        <taxon>Alphaproteobacteria</taxon>
        <taxon>Sphingomonadales</taxon>
        <taxon>Sphingomonadaceae</taxon>
        <taxon>Sphingomonas</taxon>
    </lineage>
</organism>
<sequence>MRPVPAASEAMQLLNSYLEILRINGEPQCPEVAHAISLHVADLVALAVGTTRDAAEVAAGRGLRAARAAAVKSWLLKRLSDPALSLHKAAAAKRISPRYVQLLFEQEGTSFSRWVRTERLRLARRRLVDPLHAHRSIASIAFDCGFSDLSWFNHAFRAAYGMTPSDVRHGEALETRH</sequence>
<dbReference type="RefSeq" id="WP_187537625.1">
    <property type="nucleotide sequence ID" value="NZ_BAABJT010000001.1"/>
</dbReference>
<dbReference type="Proteomes" id="UP000515971">
    <property type="component" value="Chromosome"/>
</dbReference>
<dbReference type="KEGG" id="slut:H9L13_10385"/>
<protein>
    <submittedName>
        <fullName evidence="5">Helix-turn-helix transcriptional regulator</fullName>
    </submittedName>
</protein>
<keyword evidence="6" id="KW-1185">Reference proteome</keyword>
<dbReference type="InterPro" id="IPR018062">
    <property type="entry name" value="HTH_AraC-typ_CS"/>
</dbReference>
<dbReference type="PANTHER" id="PTHR46796">
    <property type="entry name" value="HTH-TYPE TRANSCRIPTIONAL ACTIVATOR RHAS-RELATED"/>
    <property type="match status" value="1"/>
</dbReference>
<dbReference type="EMBL" id="CP060718">
    <property type="protein sequence ID" value="QNN67033.1"/>
    <property type="molecule type" value="Genomic_DNA"/>
</dbReference>
<dbReference type="InterPro" id="IPR050204">
    <property type="entry name" value="AraC_XylS_family_regulators"/>
</dbReference>
<dbReference type="PANTHER" id="PTHR46796:SF6">
    <property type="entry name" value="ARAC SUBFAMILY"/>
    <property type="match status" value="1"/>
</dbReference>
<name>A0A7G9SGQ8_9SPHN</name>
<evidence type="ECO:0000259" key="4">
    <source>
        <dbReference type="PROSITE" id="PS01124"/>
    </source>
</evidence>
<dbReference type="GO" id="GO:0003700">
    <property type="term" value="F:DNA-binding transcription factor activity"/>
    <property type="evidence" value="ECO:0007669"/>
    <property type="project" value="InterPro"/>
</dbReference>
<dbReference type="PRINTS" id="PR00032">
    <property type="entry name" value="HTHARAC"/>
</dbReference>
<dbReference type="AlphaFoldDB" id="A0A7G9SGQ8"/>
<dbReference type="Pfam" id="PF12833">
    <property type="entry name" value="HTH_18"/>
    <property type="match status" value="1"/>
</dbReference>
<evidence type="ECO:0000256" key="3">
    <source>
        <dbReference type="ARBA" id="ARBA00023163"/>
    </source>
</evidence>
<dbReference type="PROSITE" id="PS00041">
    <property type="entry name" value="HTH_ARAC_FAMILY_1"/>
    <property type="match status" value="1"/>
</dbReference>
<dbReference type="SUPFAM" id="SSF46689">
    <property type="entry name" value="Homeodomain-like"/>
    <property type="match status" value="1"/>
</dbReference>
<evidence type="ECO:0000313" key="5">
    <source>
        <dbReference type="EMBL" id="QNN67033.1"/>
    </source>
</evidence>
<dbReference type="Gene3D" id="1.10.10.60">
    <property type="entry name" value="Homeodomain-like"/>
    <property type="match status" value="1"/>
</dbReference>
<reference evidence="5 6" key="1">
    <citation type="submission" date="2020-08" db="EMBL/GenBank/DDBJ databases">
        <title>Genome sequence of Sphingomonas lutea KCTC 23642T.</title>
        <authorList>
            <person name="Hyun D.-W."/>
            <person name="Bae J.-W."/>
        </authorList>
    </citation>
    <scope>NUCLEOTIDE SEQUENCE [LARGE SCALE GENOMIC DNA]</scope>
    <source>
        <strain evidence="5 6">KCTC 23642</strain>
    </source>
</reference>
<proteinExistence type="predicted"/>
<dbReference type="SMART" id="SM00342">
    <property type="entry name" value="HTH_ARAC"/>
    <property type="match status" value="1"/>
</dbReference>
<dbReference type="InterPro" id="IPR009057">
    <property type="entry name" value="Homeodomain-like_sf"/>
</dbReference>
<evidence type="ECO:0000256" key="2">
    <source>
        <dbReference type="ARBA" id="ARBA00023125"/>
    </source>
</evidence>
<keyword evidence="1" id="KW-0805">Transcription regulation</keyword>